<dbReference type="Proteomes" id="UP000316316">
    <property type="component" value="Unassembled WGS sequence"/>
</dbReference>
<gene>
    <name evidence="1" type="ORF">AUF17_01170</name>
</gene>
<protein>
    <submittedName>
        <fullName evidence="1">Uncharacterized protein</fullName>
    </submittedName>
</protein>
<comment type="caution">
    <text evidence="1">The sequence shown here is derived from an EMBL/GenBank/DDBJ whole genome shotgun (WGS) entry which is preliminary data.</text>
</comment>
<organism evidence="1 2">
    <name type="scientific">Enterococcus avium</name>
    <name type="common">Streptococcus avium</name>
    <dbReference type="NCBI Taxonomy" id="33945"/>
    <lineage>
        <taxon>Bacteria</taxon>
        <taxon>Bacillati</taxon>
        <taxon>Bacillota</taxon>
        <taxon>Bacilli</taxon>
        <taxon>Lactobacillales</taxon>
        <taxon>Enterococcaceae</taxon>
        <taxon>Enterococcus</taxon>
    </lineage>
</organism>
<name>A0A4P8KE49_ENTAV</name>
<dbReference type="EMBL" id="PDXQ01000001">
    <property type="protein sequence ID" value="TRZ32765.1"/>
    <property type="molecule type" value="Genomic_DNA"/>
</dbReference>
<evidence type="ECO:0000313" key="2">
    <source>
        <dbReference type="Proteomes" id="UP000316316"/>
    </source>
</evidence>
<accession>A0A4P8KE49</accession>
<dbReference type="RefSeq" id="WP_137439463.1">
    <property type="nucleotide sequence ID" value="NZ_CP034169.1"/>
</dbReference>
<dbReference type="AlphaFoldDB" id="A0A4P8KE49"/>
<reference evidence="1 2" key="1">
    <citation type="submission" date="2017-10" db="EMBL/GenBank/DDBJ databases">
        <title>FDA dAtabase for Regulatory Grade micrObial Sequences (FDA-ARGOS): Supporting development and validation of Infectious Disease Dx tests.</title>
        <authorList>
            <person name="Campos J."/>
            <person name="Goldberg B."/>
            <person name="Tallon L.J."/>
            <person name="Sadzewicz L."/>
            <person name="Sengamalay N."/>
            <person name="Ott S."/>
            <person name="Godinez A."/>
            <person name="Nagaraj S."/>
            <person name="Vyas G."/>
            <person name="Aluvathingal J."/>
            <person name="Nadendla S."/>
            <person name="Geyer C."/>
            <person name="Nandy P."/>
            <person name="Hobson J."/>
            <person name="Sichtig H."/>
        </authorList>
    </citation>
    <scope>NUCLEOTIDE SEQUENCE [LARGE SCALE GENOMIC DNA]</scope>
    <source>
        <strain evidence="1 2">FDAARGOS_185</strain>
    </source>
</reference>
<sequence>MPNYIFGGQSTEVLPKIMKIKHVTHSSDGRKLFITGDELDDTGNMILQNSRIEISKKGLSQGFNYSVGEAVGACLTAFGQPTGNGGEKSFDLDHLIGTVCIVFFHQQVTKDGRVYTLFRDLFPLQVVQFPWLSIPDGGNVDNS</sequence>
<evidence type="ECO:0000313" key="1">
    <source>
        <dbReference type="EMBL" id="TRZ32765.1"/>
    </source>
</evidence>
<proteinExistence type="predicted"/>